<dbReference type="Proteomes" id="UP001195914">
    <property type="component" value="Unassembled WGS sequence"/>
</dbReference>
<sequence length="599" mass="65043">MNAVPADPHVLGSPQKKTNASKPRKRGIRSTTKVENPDGNTKLTTFFEEAETPRNSVAPQADGKADKRMLLEQPRATTGGGESAQGLRKNSSSRKSKSSKKKPLTPLEDIVQFSKFANPAMSSYLGFMNNVDPMLVPMIKPTYARMHGPQPWGGAAALKTPIPTIMQPPPSTVSMQAAVANPFTSLNTLQVPMEPVAPLCRNMSMKMMESGMVAPAPPGPMMPLMTTQQLQTVPVPVLPVQSTSPSVLMESVIPKSKMASRRSVKTSSDNLVNVPESGSNSANKVKCQSNTKVPTNQQAQIPSNGDGAMTISSCGNSLVDPAHSAPSGTPLSLPTVHMVGNNAPYVALDNAALVAPPACQSAMSIGVPMDAFVPSTPALPMAMQVPPVGICMPESAPHVSDTSDIPMQSHIPLHPAKPPKAEQQSVVDEIKQDKEAVTGVQKDKLSAPRILVESFQQVLENKRRRMRNCLTEDCKNLLGEYSKIETPFPSKWINGRKHFYTKDIVNSLLPYHMFYYEQLRPAGETMPEKDYSRAKNEIEELKMKIVDMKVHGPVVQQVCYSILSLTWLQGYLCTSACLEALNRLFLRKDASSRSAPRGE</sequence>
<keyword evidence="3" id="KW-1185">Reference proteome</keyword>
<name>A0AAD9GAQ3_BABDI</name>
<dbReference type="EMBL" id="JAHBMH010000062">
    <property type="protein sequence ID" value="KAK1934921.1"/>
    <property type="molecule type" value="Genomic_DNA"/>
</dbReference>
<organism evidence="2 3">
    <name type="scientific">Babesia divergens</name>
    <dbReference type="NCBI Taxonomy" id="32595"/>
    <lineage>
        <taxon>Eukaryota</taxon>
        <taxon>Sar</taxon>
        <taxon>Alveolata</taxon>
        <taxon>Apicomplexa</taxon>
        <taxon>Aconoidasida</taxon>
        <taxon>Piroplasmida</taxon>
        <taxon>Babesiidae</taxon>
        <taxon>Babesia</taxon>
    </lineage>
</organism>
<reference evidence="2" key="1">
    <citation type="journal article" date="2014" name="Nucleic Acids Res.">
        <title>The evolutionary dynamics of variant antigen genes in Babesia reveal a history of genomic innovation underlying host-parasite interaction.</title>
        <authorList>
            <person name="Jackson A.P."/>
            <person name="Otto T.D."/>
            <person name="Darby A."/>
            <person name="Ramaprasad A."/>
            <person name="Xia D."/>
            <person name="Echaide I.E."/>
            <person name="Farber M."/>
            <person name="Gahlot S."/>
            <person name="Gamble J."/>
            <person name="Gupta D."/>
            <person name="Gupta Y."/>
            <person name="Jackson L."/>
            <person name="Malandrin L."/>
            <person name="Malas T.B."/>
            <person name="Moussa E."/>
            <person name="Nair M."/>
            <person name="Reid A.J."/>
            <person name="Sanders M."/>
            <person name="Sharma J."/>
            <person name="Tracey A."/>
            <person name="Quail M.A."/>
            <person name="Weir W."/>
            <person name="Wastling J.M."/>
            <person name="Hall N."/>
            <person name="Willadsen P."/>
            <person name="Lingelbach K."/>
            <person name="Shiels B."/>
            <person name="Tait A."/>
            <person name="Berriman M."/>
            <person name="Allred D.R."/>
            <person name="Pain A."/>
        </authorList>
    </citation>
    <scope>NUCLEOTIDE SEQUENCE</scope>
    <source>
        <strain evidence="2">1802A</strain>
    </source>
</reference>
<feature type="compositionally biased region" description="Polar residues" evidence="1">
    <location>
        <begin position="265"/>
        <end position="303"/>
    </location>
</feature>
<gene>
    <name evidence="2" type="ORF">X943_003233</name>
</gene>
<proteinExistence type="predicted"/>
<evidence type="ECO:0000256" key="1">
    <source>
        <dbReference type="SAM" id="MobiDB-lite"/>
    </source>
</evidence>
<dbReference type="AlphaFoldDB" id="A0AAD9GAQ3"/>
<comment type="caution">
    <text evidence="2">The sequence shown here is derived from an EMBL/GenBank/DDBJ whole genome shotgun (WGS) entry which is preliminary data.</text>
</comment>
<evidence type="ECO:0000313" key="2">
    <source>
        <dbReference type="EMBL" id="KAK1934921.1"/>
    </source>
</evidence>
<feature type="region of interest" description="Disordered" evidence="1">
    <location>
        <begin position="1"/>
        <end position="104"/>
    </location>
</feature>
<protein>
    <submittedName>
        <fullName evidence="2">Uncharacterized protein</fullName>
    </submittedName>
</protein>
<reference evidence="2" key="2">
    <citation type="submission" date="2021-05" db="EMBL/GenBank/DDBJ databases">
        <authorList>
            <person name="Pain A."/>
        </authorList>
    </citation>
    <scope>NUCLEOTIDE SEQUENCE</scope>
    <source>
        <strain evidence="2">1802A</strain>
    </source>
</reference>
<evidence type="ECO:0000313" key="3">
    <source>
        <dbReference type="Proteomes" id="UP001195914"/>
    </source>
</evidence>
<feature type="compositionally biased region" description="Polar residues" evidence="1">
    <location>
        <begin position="29"/>
        <end position="44"/>
    </location>
</feature>
<accession>A0AAD9GAQ3</accession>
<feature type="compositionally biased region" description="Basic residues" evidence="1">
    <location>
        <begin position="91"/>
        <end position="103"/>
    </location>
</feature>
<feature type="region of interest" description="Disordered" evidence="1">
    <location>
        <begin position="259"/>
        <end position="304"/>
    </location>
</feature>